<keyword evidence="1" id="KW-0472">Membrane</keyword>
<evidence type="ECO:0000256" key="1">
    <source>
        <dbReference type="SAM" id="Phobius"/>
    </source>
</evidence>
<feature type="transmembrane region" description="Helical" evidence="1">
    <location>
        <begin position="297"/>
        <end position="318"/>
    </location>
</feature>
<feature type="transmembrane region" description="Helical" evidence="1">
    <location>
        <begin position="372"/>
        <end position="394"/>
    </location>
</feature>
<evidence type="ECO:0000313" key="2">
    <source>
        <dbReference type="EMBL" id="QYM79780.1"/>
    </source>
</evidence>
<feature type="transmembrane region" description="Helical" evidence="1">
    <location>
        <begin position="406"/>
        <end position="426"/>
    </location>
</feature>
<feature type="transmembrane region" description="Helical" evidence="1">
    <location>
        <begin position="20"/>
        <end position="42"/>
    </location>
</feature>
<feature type="transmembrane region" description="Helical" evidence="1">
    <location>
        <begin position="181"/>
        <end position="209"/>
    </location>
</feature>
<keyword evidence="1" id="KW-1133">Transmembrane helix</keyword>
<dbReference type="Proteomes" id="UP000825051">
    <property type="component" value="Chromosome"/>
</dbReference>
<accession>A0A8F9XHW2</accession>
<feature type="transmembrane region" description="Helical" evidence="1">
    <location>
        <begin position="339"/>
        <end position="360"/>
    </location>
</feature>
<dbReference type="RefSeq" id="WP_220164071.1">
    <property type="nucleotide sequence ID" value="NZ_CP080507.1"/>
</dbReference>
<keyword evidence="3" id="KW-1185">Reference proteome</keyword>
<feature type="transmembrane region" description="Helical" evidence="1">
    <location>
        <begin position="221"/>
        <end position="243"/>
    </location>
</feature>
<protein>
    <submittedName>
        <fullName evidence="2">Uncharacterized protein</fullName>
    </submittedName>
</protein>
<dbReference type="AlphaFoldDB" id="A0A8F9XHW2"/>
<evidence type="ECO:0000313" key="3">
    <source>
        <dbReference type="Proteomes" id="UP000825051"/>
    </source>
</evidence>
<organism evidence="2 3">
    <name type="scientific">Horticoccus luteus</name>
    <dbReference type="NCBI Taxonomy" id="2862869"/>
    <lineage>
        <taxon>Bacteria</taxon>
        <taxon>Pseudomonadati</taxon>
        <taxon>Verrucomicrobiota</taxon>
        <taxon>Opitutia</taxon>
        <taxon>Opitutales</taxon>
        <taxon>Opitutaceae</taxon>
        <taxon>Horticoccus</taxon>
    </lineage>
</organism>
<dbReference type="KEGG" id="ole:K0B96_03950"/>
<feature type="transmembrane region" description="Helical" evidence="1">
    <location>
        <begin position="137"/>
        <end position="161"/>
    </location>
</feature>
<sequence>MSATGNASGQKMLQKLRPLVCAGQVIGWPLWVFTALIAWAGYFTHVAGFGLYGDDVAFIGTALNRPWGEEWAWVNFCFTKWPQGRPLGMGLNLSLLPYLVGKSGGLLALHLFGLVVFATNGYLLARLSNRFLSLAGVYGVAAFYALAPVAVVQAQLVFAYNTQISLLCALLSAFAAIHGRWLWYVAGVVVTTLMGEPASVAALLLPFALTLEWRKRQWMGYPLRTILLWIGSVATVLVLRVRIGDPWGQERVGELFGHPAEVARRALMAAGTGTVTQFKLIGERIMVPWHHVSGESVVVFLAVGSAVTLLFQFGHRLIRPKNSSPVQVPTAPNGAAVKLGSWRVFVAGALVLAGAYASFFRAPWFPGTWSTGFMSGLHCVPSAGGALCIGFAVDRMTLVNWRGAQFALRILLGATLGSLAAFGSIVQQDYCGVWRFQKTFWRAFDQLCEDAGERTFVVVVDRKLPHFRYTDCFSWTSEITPGALYDYNAVVASASDRPARSPLQIPPSVILCAPTLAETISLRDGHFQWKPTDYFMLPKSAEQQPQDGNVIVLERTATGWTRWQGTAAVEGGTLRLKSSQPAVRPPLRPLARYYALASPAGRER</sequence>
<dbReference type="EMBL" id="CP080507">
    <property type="protein sequence ID" value="QYM79780.1"/>
    <property type="molecule type" value="Genomic_DNA"/>
</dbReference>
<feature type="transmembrane region" description="Helical" evidence="1">
    <location>
        <begin position="105"/>
        <end position="125"/>
    </location>
</feature>
<gene>
    <name evidence="2" type="ORF">K0B96_03950</name>
</gene>
<proteinExistence type="predicted"/>
<keyword evidence="1" id="KW-0812">Transmembrane</keyword>
<name>A0A8F9XHW2_9BACT</name>
<reference evidence="2" key="1">
    <citation type="submission" date="2021-08" db="EMBL/GenBank/DDBJ databases">
        <title>Genome of a novel bacterium of the phylum Verrucomicrobia, Oleiharenicola sp. KSB-15.</title>
        <authorList>
            <person name="Chung J.-H."/>
            <person name="Ahn J.-H."/>
            <person name="Yoon Y."/>
            <person name="Kim D.-Y."/>
            <person name="An S.-H."/>
            <person name="Park I."/>
            <person name="Yeon J."/>
        </authorList>
    </citation>
    <scope>NUCLEOTIDE SEQUENCE</scope>
    <source>
        <strain evidence="2">KSB-15</strain>
    </source>
</reference>